<sequence>RSCGEAIVTRRRLKYDVERVPPPNDTLGKESKI</sequence>
<reference evidence="1 2" key="1">
    <citation type="journal article" date="2020" name="Front. Microbiol.">
        <title>Single-cell genomics of novel Actinobacteria with the Wood-Ljungdahl pathway discovered in a serpentinizing system.</title>
        <authorList>
            <person name="Merino N."/>
            <person name="Kawai M."/>
            <person name="Boyd E.S."/>
            <person name="Colman D.R."/>
            <person name="McGlynn S.E."/>
            <person name="Nealson K.H."/>
            <person name="Kurokawa K."/>
            <person name="Hongoh Y."/>
        </authorList>
    </citation>
    <scope>NUCLEOTIDE SEQUENCE [LARGE SCALE GENOMIC DNA]</scope>
    <source>
        <strain evidence="1 2">S03</strain>
    </source>
</reference>
<organism evidence="1 2">
    <name type="scientific">Candidatus Hakubella thermalkaliphila</name>
    <dbReference type="NCBI Taxonomy" id="2754717"/>
    <lineage>
        <taxon>Bacteria</taxon>
        <taxon>Bacillati</taxon>
        <taxon>Actinomycetota</taxon>
        <taxon>Actinomycetota incertae sedis</taxon>
        <taxon>Candidatus Hakubellales</taxon>
        <taxon>Candidatus Hakubellaceae</taxon>
        <taxon>Candidatus Hakubella</taxon>
    </lineage>
</organism>
<accession>A0A6V8NLQ4</accession>
<feature type="non-terminal residue" evidence="1">
    <location>
        <position position="1"/>
    </location>
</feature>
<comment type="caution">
    <text evidence="1">The sequence shown here is derived from an EMBL/GenBank/DDBJ whole genome shotgun (WGS) entry which is preliminary data.</text>
</comment>
<proteinExistence type="predicted"/>
<dbReference type="EMBL" id="BLRU01000316">
    <property type="protein sequence ID" value="GFP20240.1"/>
    <property type="molecule type" value="Genomic_DNA"/>
</dbReference>
<evidence type="ECO:0000313" key="2">
    <source>
        <dbReference type="Proteomes" id="UP000574717"/>
    </source>
</evidence>
<gene>
    <name evidence="1" type="ORF">HKBW3S03_01742</name>
</gene>
<protein>
    <submittedName>
        <fullName evidence="1">Uncharacterized protein</fullName>
    </submittedName>
</protein>
<dbReference type="Proteomes" id="UP000574717">
    <property type="component" value="Unassembled WGS sequence"/>
</dbReference>
<name>A0A6V8NLQ4_9ACTN</name>
<evidence type="ECO:0000313" key="1">
    <source>
        <dbReference type="EMBL" id="GFP20240.1"/>
    </source>
</evidence>
<dbReference type="AlphaFoldDB" id="A0A6V8NLQ4"/>